<protein>
    <submittedName>
        <fullName evidence="3">Lytic transglycosylase</fullName>
    </submittedName>
</protein>
<dbReference type="Gene3D" id="1.10.530.10">
    <property type="match status" value="1"/>
</dbReference>
<reference evidence="3 4" key="1">
    <citation type="submission" date="2013-12" db="EMBL/GenBank/DDBJ databases">
        <authorList>
            <consortium name="DOE Joint Genome Institute"/>
            <person name="Bryant D.A."/>
            <person name="Huntemann M."/>
            <person name="Han J."/>
            <person name="Chen A."/>
            <person name="Kyrpides N."/>
            <person name="Mavromatis K."/>
            <person name="Markowitz V."/>
            <person name="Palaniappan K."/>
            <person name="Ivanova N."/>
            <person name="Schaumberg A."/>
            <person name="Pati A."/>
            <person name="Liolios K."/>
            <person name="Nordberg H.P."/>
            <person name="Cantor M.N."/>
            <person name="Hua S.X."/>
            <person name="Woyke T."/>
        </authorList>
    </citation>
    <scope>NUCLEOTIDE SEQUENCE [LARGE SCALE GENOMIC DNA]</scope>
    <source>
        <strain evidence="3 4">984</strain>
    </source>
</reference>
<gene>
    <name evidence="3" type="ORF">MARPU_02600</name>
</gene>
<dbReference type="eggNOG" id="COG0741">
    <property type="taxonomic scope" value="Bacteria"/>
</dbReference>
<dbReference type="CDD" id="cd16894">
    <property type="entry name" value="MltD-like"/>
    <property type="match status" value="1"/>
</dbReference>
<dbReference type="SMART" id="SM00257">
    <property type="entry name" value="LysM"/>
    <property type="match status" value="2"/>
</dbReference>
<feature type="domain" description="LysM" evidence="2">
    <location>
        <begin position="435"/>
        <end position="478"/>
    </location>
</feature>
<dbReference type="PROSITE" id="PS00922">
    <property type="entry name" value="TRANSGLYCOSYLASE"/>
    <property type="match status" value="1"/>
</dbReference>
<dbReference type="InterPro" id="IPR023346">
    <property type="entry name" value="Lysozyme-like_dom_sf"/>
</dbReference>
<dbReference type="GO" id="GO:0008932">
    <property type="term" value="F:lytic endotransglycosylase activity"/>
    <property type="evidence" value="ECO:0007669"/>
    <property type="project" value="TreeGrafter"/>
</dbReference>
<dbReference type="RefSeq" id="WP_005222586.1">
    <property type="nucleotide sequence ID" value="NZ_CP007031.1"/>
</dbReference>
<dbReference type="AlphaFoldDB" id="W0E029"/>
<dbReference type="KEGG" id="mpur:MARPU_02600"/>
<dbReference type="Proteomes" id="UP000005275">
    <property type="component" value="Chromosome"/>
</dbReference>
<dbReference type="Pfam" id="PF01476">
    <property type="entry name" value="LysM"/>
    <property type="match status" value="2"/>
</dbReference>
<feature type="domain" description="LysM" evidence="2">
    <location>
        <begin position="384"/>
        <end position="428"/>
    </location>
</feature>
<dbReference type="InterPro" id="IPR008258">
    <property type="entry name" value="Transglycosylase_SLT_dom_1"/>
</dbReference>
<dbReference type="STRING" id="765910.MARPU_02600"/>
<dbReference type="InterPro" id="IPR036779">
    <property type="entry name" value="LysM_dom_sf"/>
</dbReference>
<dbReference type="SUPFAM" id="SSF54106">
    <property type="entry name" value="LysM domain"/>
    <property type="match status" value="2"/>
</dbReference>
<accession>W0E029</accession>
<dbReference type="PROSITE" id="PS51782">
    <property type="entry name" value="LYSM"/>
    <property type="match status" value="2"/>
</dbReference>
<dbReference type="InterPro" id="IPR018392">
    <property type="entry name" value="LysM"/>
</dbReference>
<organism evidence="3 4">
    <name type="scientific">Marichromatium purpuratum 984</name>
    <dbReference type="NCBI Taxonomy" id="765910"/>
    <lineage>
        <taxon>Bacteria</taxon>
        <taxon>Pseudomonadati</taxon>
        <taxon>Pseudomonadota</taxon>
        <taxon>Gammaproteobacteria</taxon>
        <taxon>Chromatiales</taxon>
        <taxon>Chromatiaceae</taxon>
        <taxon>Marichromatium</taxon>
    </lineage>
</organism>
<evidence type="ECO:0000259" key="2">
    <source>
        <dbReference type="PROSITE" id="PS51782"/>
    </source>
</evidence>
<dbReference type="InterPro" id="IPR000189">
    <property type="entry name" value="Transglyc_AS"/>
</dbReference>
<dbReference type="eggNOG" id="COG1388">
    <property type="taxonomic scope" value="Bacteria"/>
</dbReference>
<dbReference type="SUPFAM" id="SSF53955">
    <property type="entry name" value="Lysozyme-like"/>
    <property type="match status" value="1"/>
</dbReference>
<sequence>MPDVSRLARTLCALPLLLAPVLSGCVKDSPLTRAEQDSDARPQIVSAREYGFVRPAVDISGLETTSGGQGLATTTGGGDLWTRVRTGMRLQDQHNPRVEAVIARFKRDPRYLTRLNDRARPYLRLIVDEIARRGLPMELALLPQVESRYNPGATSSKAAAGIWQFMPYTGRAMGLRQDQWCDERRDVLASTRAALDYLEQLNAQFDGDWALTMAAYNCGPGCVANAVERNRRQGQPTDFWSLQLPAETRDYVPQILATARLVATPGQYGLALPPLPDRPQLELIRTPGAVELAKLANASGVELATLKRLNPGLKRARTAPGAQANLLVPAGSGALLRKALAQTEVVTPAAYSASSRVHIRERATPQARPAVAVAKPARTTPKALVHVVKRGETLSAIARRHDLGVRTLAESNHLDLDDTLRPGQKLRIPGSDALVTYRVRSGDSMSVIAHRYGVTVDDLQRWNALSDSRLDIGDTLRIYRHKS</sequence>
<dbReference type="PROSITE" id="PS51257">
    <property type="entry name" value="PROKAR_LIPOPROTEIN"/>
    <property type="match status" value="1"/>
</dbReference>
<dbReference type="EMBL" id="CP007031">
    <property type="protein sequence ID" value="AHF02878.1"/>
    <property type="molecule type" value="Genomic_DNA"/>
</dbReference>
<dbReference type="OrthoDB" id="9815002at2"/>
<evidence type="ECO:0000313" key="4">
    <source>
        <dbReference type="Proteomes" id="UP000005275"/>
    </source>
</evidence>
<dbReference type="GO" id="GO:0016020">
    <property type="term" value="C:membrane"/>
    <property type="evidence" value="ECO:0007669"/>
    <property type="project" value="InterPro"/>
</dbReference>
<keyword evidence="4" id="KW-1185">Reference proteome</keyword>
<dbReference type="HOGENOM" id="CLU_009520_1_4_6"/>
<name>W0E029_MARPU</name>
<dbReference type="PANTHER" id="PTHR33734:SF22">
    <property type="entry name" value="MEMBRANE-BOUND LYTIC MUREIN TRANSGLYCOSYLASE D"/>
    <property type="match status" value="1"/>
</dbReference>
<dbReference type="CDD" id="cd00118">
    <property type="entry name" value="LysM"/>
    <property type="match status" value="2"/>
</dbReference>
<comment type="similarity">
    <text evidence="1">Belongs to the transglycosylase Slt family.</text>
</comment>
<dbReference type="Gene3D" id="3.10.350.10">
    <property type="entry name" value="LysM domain"/>
    <property type="match status" value="2"/>
</dbReference>
<dbReference type="PANTHER" id="PTHR33734">
    <property type="entry name" value="LYSM DOMAIN-CONTAINING GPI-ANCHORED PROTEIN 2"/>
    <property type="match status" value="1"/>
</dbReference>
<dbReference type="GO" id="GO:0000270">
    <property type="term" value="P:peptidoglycan metabolic process"/>
    <property type="evidence" value="ECO:0007669"/>
    <property type="project" value="InterPro"/>
</dbReference>
<proteinExistence type="inferred from homology"/>
<evidence type="ECO:0000256" key="1">
    <source>
        <dbReference type="ARBA" id="ARBA00007734"/>
    </source>
</evidence>
<dbReference type="Pfam" id="PF01464">
    <property type="entry name" value="SLT"/>
    <property type="match status" value="1"/>
</dbReference>
<evidence type="ECO:0000313" key="3">
    <source>
        <dbReference type="EMBL" id="AHF02878.1"/>
    </source>
</evidence>